<comment type="function">
    <text evidence="15">Catalyzes the attachment of threonine to tRNA(Thr) in a two-step reaction: threonine is first activated by ATP to form Thr-AMP and then transferred to the acceptor end of tRNA(Thr). Also edits incorrectly charged tRNA(Thr) via its editing domain.</text>
</comment>
<feature type="domain" description="TGS" evidence="20">
    <location>
        <begin position="58"/>
        <end position="124"/>
    </location>
</feature>
<dbReference type="NCBIfam" id="TIGR00418">
    <property type="entry name" value="thrS"/>
    <property type="match status" value="1"/>
</dbReference>
<keyword evidence="11" id="KW-0496">Mitochondrion</keyword>
<keyword evidence="10" id="KW-0809">Transit peptide</keyword>
<dbReference type="Gene3D" id="3.30.930.10">
    <property type="entry name" value="Bira Bifunctional Protein, Domain 2"/>
    <property type="match status" value="1"/>
</dbReference>
<evidence type="ECO:0000256" key="5">
    <source>
        <dbReference type="ARBA" id="ARBA00022553"/>
    </source>
</evidence>
<dbReference type="InterPro" id="IPR012676">
    <property type="entry name" value="TGS-like"/>
</dbReference>
<dbReference type="InterPro" id="IPR012675">
    <property type="entry name" value="Beta-grasp_dom_sf"/>
</dbReference>
<dbReference type="Pfam" id="PF00587">
    <property type="entry name" value="tRNA-synt_2b"/>
    <property type="match status" value="1"/>
</dbReference>
<evidence type="ECO:0000256" key="17">
    <source>
        <dbReference type="ARBA" id="ARBA00082739"/>
    </source>
</evidence>
<dbReference type="InterPro" id="IPR045864">
    <property type="entry name" value="aa-tRNA-synth_II/BPL/LPL"/>
</dbReference>
<dbReference type="Pfam" id="PF03129">
    <property type="entry name" value="HGTP_anticodon"/>
    <property type="match status" value="1"/>
</dbReference>
<dbReference type="InterPro" id="IPR047246">
    <property type="entry name" value="ThrRS_anticodon"/>
</dbReference>
<protein>
    <recommendedName>
        <fullName evidence="16">Threonine--tRNA ligase, mitochondrial</fullName>
        <ecNumber evidence="4">6.1.1.3</ecNumber>
    </recommendedName>
    <alternativeName>
        <fullName evidence="13">Threonyl-tRNA synthetase</fullName>
    </alternativeName>
    <alternativeName>
        <fullName evidence="17">Threonyl-tRNA synthetase-like 1</fullName>
    </alternativeName>
</protein>
<evidence type="ECO:0000256" key="13">
    <source>
        <dbReference type="ARBA" id="ARBA00031900"/>
    </source>
</evidence>
<evidence type="ECO:0000256" key="14">
    <source>
        <dbReference type="ARBA" id="ARBA00049515"/>
    </source>
</evidence>
<dbReference type="Gene3D" id="3.30.980.10">
    <property type="entry name" value="Threonyl-trna Synthetase, Chain A, domain 2"/>
    <property type="match status" value="1"/>
</dbReference>
<evidence type="ECO:0000259" key="19">
    <source>
        <dbReference type="PROSITE" id="PS50862"/>
    </source>
</evidence>
<dbReference type="InterPro" id="IPR033728">
    <property type="entry name" value="ThrRS_core"/>
</dbReference>
<evidence type="ECO:0000256" key="2">
    <source>
        <dbReference type="ARBA" id="ARBA00008226"/>
    </source>
</evidence>
<dbReference type="FunFam" id="3.10.20.30:FF:000006">
    <property type="entry name" value="Threonine--tRNA ligase, cytoplasmic"/>
    <property type="match status" value="1"/>
</dbReference>
<dbReference type="EMBL" id="JABWUV010000018">
    <property type="protein sequence ID" value="KAF6291823.1"/>
    <property type="molecule type" value="Genomic_DNA"/>
</dbReference>
<evidence type="ECO:0000259" key="20">
    <source>
        <dbReference type="PROSITE" id="PS51880"/>
    </source>
</evidence>
<dbReference type="InterPro" id="IPR004154">
    <property type="entry name" value="Anticodon-bd"/>
</dbReference>
<evidence type="ECO:0000313" key="21">
    <source>
        <dbReference type="EMBL" id="KAF6291823.1"/>
    </source>
</evidence>
<dbReference type="Proteomes" id="UP000527355">
    <property type="component" value="Unassembled WGS sequence"/>
</dbReference>
<evidence type="ECO:0000256" key="9">
    <source>
        <dbReference type="ARBA" id="ARBA00022917"/>
    </source>
</evidence>
<evidence type="ECO:0000256" key="15">
    <source>
        <dbReference type="ARBA" id="ARBA00058633"/>
    </source>
</evidence>
<dbReference type="CDD" id="cd00860">
    <property type="entry name" value="ThrRS_anticodon"/>
    <property type="match status" value="1"/>
</dbReference>
<evidence type="ECO:0000256" key="10">
    <source>
        <dbReference type="ARBA" id="ARBA00022946"/>
    </source>
</evidence>
<evidence type="ECO:0000256" key="11">
    <source>
        <dbReference type="ARBA" id="ARBA00023128"/>
    </source>
</evidence>
<dbReference type="InterPro" id="IPR018163">
    <property type="entry name" value="Thr/Ala-tRNA-synth_IIc_edit"/>
</dbReference>
<dbReference type="PRINTS" id="PR01047">
    <property type="entry name" value="TRNASYNTHTHR"/>
</dbReference>
<comment type="similarity">
    <text evidence="2">Belongs to the class-II aminoacyl-tRNA synthetase family.</text>
</comment>
<dbReference type="SUPFAM" id="SSF52954">
    <property type="entry name" value="Class II aaRS ABD-related"/>
    <property type="match status" value="1"/>
</dbReference>
<dbReference type="Pfam" id="PF02824">
    <property type="entry name" value="TGS"/>
    <property type="match status" value="1"/>
</dbReference>
<evidence type="ECO:0000256" key="7">
    <source>
        <dbReference type="ARBA" id="ARBA00022741"/>
    </source>
</evidence>
<sequence length="672" mass="75025">MGLYQRWRRLRLPGLQACGLHTALEAAVPAPPACLVERLGLFEALWAAQVKRLAGLAQKEPRTIRVALPGGRRVEAVAWNTTPYQLAQQISATLANTAVAAQVNGEPYDLERPLETDSDLRFLTFDSAEGKAVFWHSSAHVLGAAAEQLLGAVLCRGPSTECGFYHDFFLGKERTIRGSELPVLERICQKLAAAAQPFRRLEASRDQLRQLFKDNPFKLRLIEEKVTGPTATVYGCGMLVDLCRGPHLRHTGQIGGLKLLTEQELFFFHELSPGSCFFLPRGTRVHNALVSFIRAEYTRRGFSEVKTPILFSTKLWELSGHWEHYQEDMFALQSPGSDRPTSSQSDHSTSHPTDTLALKPMNCPAHCLMFAHRPRSWRELPLRLADFGALHRAEASGSLGGLTRLRCFQQDDAHIFCAPDQLEAEIRGCLGFLRSVYAVLGFSFRLALSTRPAGFLGEPCLWDQAEQVLQQALEGFGEPWDLHPGDGAFYGPKIDVHLHDALGRPHQCGTIQLDFQLPLRFDLQYKGRAGALERPVLIHRAVLGSVERMLGVLAESCGGRWPLWLSPFQVMVIPVGTEQEDYAREVQQSLQAAGLVGDLDADSRQTLSRRVRGAQLANYNFQFVVGQKEQSNRTVNVRTRDNRRLGERDLTEAVGRLLELQNTRVPNAEEIF</sequence>
<keyword evidence="9" id="KW-0648">Protein biosynthesis</keyword>
<dbReference type="SUPFAM" id="SSF55681">
    <property type="entry name" value="Class II aaRS and biotin synthetases"/>
    <property type="match status" value="1"/>
</dbReference>
<dbReference type="GO" id="GO:0006435">
    <property type="term" value="P:threonyl-tRNA aminoacylation"/>
    <property type="evidence" value="ECO:0007669"/>
    <property type="project" value="InterPro"/>
</dbReference>
<comment type="subunit">
    <text evidence="3">Homodimer.</text>
</comment>
<keyword evidence="7" id="KW-0547">Nucleotide-binding</keyword>
<dbReference type="InterPro" id="IPR012947">
    <property type="entry name" value="tRNA_SAD"/>
</dbReference>
<dbReference type="CDD" id="cd00771">
    <property type="entry name" value="ThrRS_core"/>
    <property type="match status" value="1"/>
</dbReference>
<evidence type="ECO:0000256" key="6">
    <source>
        <dbReference type="ARBA" id="ARBA00022598"/>
    </source>
</evidence>
<dbReference type="InterPro" id="IPR002320">
    <property type="entry name" value="Thr-tRNA-ligase_IIa"/>
</dbReference>
<dbReference type="PROSITE" id="PS50862">
    <property type="entry name" value="AA_TRNA_LIGASE_II"/>
    <property type="match status" value="1"/>
</dbReference>
<proteinExistence type="inferred from homology"/>
<evidence type="ECO:0000256" key="4">
    <source>
        <dbReference type="ARBA" id="ARBA00013163"/>
    </source>
</evidence>
<organism evidence="21 22">
    <name type="scientific">Myotis myotis</name>
    <name type="common">Greater mouse-eared bat</name>
    <name type="synonym">Vespertilio myotis</name>
    <dbReference type="NCBI Taxonomy" id="51298"/>
    <lineage>
        <taxon>Eukaryota</taxon>
        <taxon>Metazoa</taxon>
        <taxon>Chordata</taxon>
        <taxon>Craniata</taxon>
        <taxon>Vertebrata</taxon>
        <taxon>Euteleostomi</taxon>
        <taxon>Mammalia</taxon>
        <taxon>Eutheria</taxon>
        <taxon>Laurasiatheria</taxon>
        <taxon>Chiroptera</taxon>
        <taxon>Yangochiroptera</taxon>
        <taxon>Vespertilionidae</taxon>
        <taxon>Myotis</taxon>
    </lineage>
</organism>
<dbReference type="Pfam" id="PF07973">
    <property type="entry name" value="tRNA_SAD"/>
    <property type="match status" value="1"/>
</dbReference>
<evidence type="ECO:0000256" key="8">
    <source>
        <dbReference type="ARBA" id="ARBA00022840"/>
    </source>
</evidence>
<dbReference type="InterPro" id="IPR004095">
    <property type="entry name" value="TGS"/>
</dbReference>
<accession>A0A7J7SUE7</accession>
<dbReference type="CDD" id="cd01667">
    <property type="entry name" value="TGS_ThrRS"/>
    <property type="match status" value="1"/>
</dbReference>
<dbReference type="Gene3D" id="3.40.50.800">
    <property type="entry name" value="Anticodon-binding domain"/>
    <property type="match status" value="1"/>
</dbReference>
<evidence type="ECO:0000256" key="3">
    <source>
        <dbReference type="ARBA" id="ARBA00011738"/>
    </source>
</evidence>
<keyword evidence="8" id="KW-0067">ATP-binding</keyword>
<dbReference type="FunFam" id="3.30.930.10:FF:000039">
    <property type="entry name" value="Threonyl-tRNA synthetase, mitochondrial"/>
    <property type="match status" value="1"/>
</dbReference>
<dbReference type="InterPro" id="IPR036621">
    <property type="entry name" value="Anticodon-bd_dom_sf"/>
</dbReference>
<gene>
    <name evidence="21" type="ORF">mMyoMyo1_018760</name>
</gene>
<comment type="catalytic activity">
    <reaction evidence="14">
        <text>tRNA(Thr) + L-threonine + ATP = L-threonyl-tRNA(Thr) + AMP + diphosphate + H(+)</text>
        <dbReference type="Rhea" id="RHEA:24624"/>
        <dbReference type="Rhea" id="RHEA-COMP:9670"/>
        <dbReference type="Rhea" id="RHEA-COMP:9704"/>
        <dbReference type="ChEBI" id="CHEBI:15378"/>
        <dbReference type="ChEBI" id="CHEBI:30616"/>
        <dbReference type="ChEBI" id="CHEBI:33019"/>
        <dbReference type="ChEBI" id="CHEBI:57926"/>
        <dbReference type="ChEBI" id="CHEBI:78442"/>
        <dbReference type="ChEBI" id="CHEBI:78534"/>
        <dbReference type="ChEBI" id="CHEBI:456215"/>
        <dbReference type="EC" id="6.1.1.3"/>
    </reaction>
</comment>
<dbReference type="SUPFAM" id="SSF81271">
    <property type="entry name" value="TGS-like"/>
    <property type="match status" value="1"/>
</dbReference>
<dbReference type="InterPro" id="IPR006195">
    <property type="entry name" value="aa-tRNA-synth_II"/>
</dbReference>
<dbReference type="PANTHER" id="PTHR11451:SF27">
    <property type="entry name" value="THREONINE--TRNA LIGASE, MITOCHONDRIAL"/>
    <property type="match status" value="1"/>
</dbReference>
<dbReference type="Gene3D" id="3.10.20.30">
    <property type="match status" value="1"/>
</dbReference>
<dbReference type="GO" id="GO:0004829">
    <property type="term" value="F:threonine-tRNA ligase activity"/>
    <property type="evidence" value="ECO:0007669"/>
    <property type="project" value="UniProtKB-EC"/>
</dbReference>
<dbReference type="GO" id="GO:0005759">
    <property type="term" value="C:mitochondrial matrix"/>
    <property type="evidence" value="ECO:0007669"/>
    <property type="project" value="UniProtKB-SubCell"/>
</dbReference>
<feature type="domain" description="Aminoacyl-transfer RNA synthetases class-II family profile" evidence="19">
    <location>
        <begin position="282"/>
        <end position="562"/>
    </location>
</feature>
<evidence type="ECO:0000256" key="1">
    <source>
        <dbReference type="ARBA" id="ARBA00004305"/>
    </source>
</evidence>
<dbReference type="FunFam" id="3.30.980.10:FF:000005">
    <property type="entry name" value="Threonyl-tRNA synthetase, mitochondrial"/>
    <property type="match status" value="1"/>
</dbReference>
<keyword evidence="22" id="KW-1185">Reference proteome</keyword>
<feature type="compositionally biased region" description="Polar residues" evidence="18">
    <location>
        <begin position="334"/>
        <end position="353"/>
    </location>
</feature>
<comment type="subcellular location">
    <subcellularLocation>
        <location evidence="1">Mitochondrion matrix</location>
    </subcellularLocation>
</comment>
<reference evidence="21 22" key="1">
    <citation type="journal article" date="2020" name="Nature">
        <title>Six reference-quality genomes reveal evolution of bat adaptations.</title>
        <authorList>
            <person name="Jebb D."/>
            <person name="Huang Z."/>
            <person name="Pippel M."/>
            <person name="Hughes G.M."/>
            <person name="Lavrichenko K."/>
            <person name="Devanna P."/>
            <person name="Winkler S."/>
            <person name="Jermiin L.S."/>
            <person name="Skirmuntt E.C."/>
            <person name="Katzourakis A."/>
            <person name="Burkitt-Gray L."/>
            <person name="Ray D.A."/>
            <person name="Sullivan K.A.M."/>
            <person name="Roscito J.G."/>
            <person name="Kirilenko B.M."/>
            <person name="Davalos L.M."/>
            <person name="Corthals A.P."/>
            <person name="Power M.L."/>
            <person name="Jones G."/>
            <person name="Ransome R.D."/>
            <person name="Dechmann D.K.N."/>
            <person name="Locatelli A.G."/>
            <person name="Puechmaille S.J."/>
            <person name="Fedrigo O."/>
            <person name="Jarvis E.D."/>
            <person name="Hiller M."/>
            <person name="Vernes S.C."/>
            <person name="Myers E.W."/>
            <person name="Teeling E.C."/>
        </authorList>
    </citation>
    <scope>NUCLEOTIDE SEQUENCE [LARGE SCALE GENOMIC DNA]</scope>
    <source>
        <strain evidence="21">MMyoMyo1</strain>
        <tissue evidence="21">Flight muscle</tissue>
    </source>
</reference>
<feature type="region of interest" description="Disordered" evidence="18">
    <location>
        <begin position="333"/>
        <end position="357"/>
    </location>
</feature>
<evidence type="ECO:0000256" key="16">
    <source>
        <dbReference type="ARBA" id="ARBA00073724"/>
    </source>
</evidence>
<dbReference type="VEuPathDB" id="HostDB:GeneID_118673187"/>
<name>A0A7J7SUE7_MYOMY</name>
<keyword evidence="6" id="KW-0436">Ligase</keyword>
<dbReference type="GO" id="GO:0005524">
    <property type="term" value="F:ATP binding"/>
    <property type="evidence" value="ECO:0007669"/>
    <property type="project" value="UniProtKB-KW"/>
</dbReference>
<dbReference type="SUPFAM" id="SSF55186">
    <property type="entry name" value="ThrRS/AlaRS common domain"/>
    <property type="match status" value="1"/>
</dbReference>
<evidence type="ECO:0000313" key="22">
    <source>
        <dbReference type="Proteomes" id="UP000527355"/>
    </source>
</evidence>
<comment type="caution">
    <text evidence="21">The sequence shown here is derived from an EMBL/GenBank/DDBJ whole genome shotgun (WGS) entry which is preliminary data.</text>
</comment>
<dbReference type="PROSITE" id="PS51880">
    <property type="entry name" value="TGS"/>
    <property type="match status" value="1"/>
</dbReference>
<evidence type="ECO:0000256" key="18">
    <source>
        <dbReference type="SAM" id="MobiDB-lite"/>
    </source>
</evidence>
<dbReference type="AlphaFoldDB" id="A0A7J7SUE7"/>
<keyword evidence="5" id="KW-0597">Phosphoprotein</keyword>
<keyword evidence="12 21" id="KW-0030">Aminoacyl-tRNA synthetase</keyword>
<dbReference type="FunFam" id="3.40.50.800:FF:000003">
    <property type="entry name" value="Threonine--tRNA ligase 2, cytoplasmic"/>
    <property type="match status" value="1"/>
</dbReference>
<dbReference type="EC" id="6.1.1.3" evidence="4"/>
<dbReference type="InterPro" id="IPR002314">
    <property type="entry name" value="aa-tRNA-synt_IIb"/>
</dbReference>
<evidence type="ECO:0000256" key="12">
    <source>
        <dbReference type="ARBA" id="ARBA00023146"/>
    </source>
</evidence>
<dbReference type="PANTHER" id="PTHR11451">
    <property type="entry name" value="THREONINE-TRNA LIGASE"/>
    <property type="match status" value="1"/>
</dbReference>